<dbReference type="RefSeq" id="WP_281068333.1">
    <property type="nucleotide sequence ID" value="NZ_JAGGMS010000001.1"/>
</dbReference>
<dbReference type="Proteomes" id="UP000741013">
    <property type="component" value="Unassembled WGS sequence"/>
</dbReference>
<name>A0ABS4PWK5_9PSEU</name>
<reference evidence="1 2" key="1">
    <citation type="submission" date="2021-03" db="EMBL/GenBank/DDBJ databases">
        <title>Sequencing the genomes of 1000 actinobacteria strains.</title>
        <authorList>
            <person name="Klenk H.-P."/>
        </authorList>
    </citation>
    <scope>NUCLEOTIDE SEQUENCE [LARGE SCALE GENOMIC DNA]</scope>
    <source>
        <strain evidence="1 2">DSM 45510</strain>
    </source>
</reference>
<evidence type="ECO:0000313" key="1">
    <source>
        <dbReference type="EMBL" id="MBP2183814.1"/>
    </source>
</evidence>
<gene>
    <name evidence="1" type="ORF">JOM49_005340</name>
</gene>
<organism evidence="1 2">
    <name type="scientific">Amycolatopsis magusensis</name>
    <dbReference type="NCBI Taxonomy" id="882444"/>
    <lineage>
        <taxon>Bacteria</taxon>
        <taxon>Bacillati</taxon>
        <taxon>Actinomycetota</taxon>
        <taxon>Actinomycetes</taxon>
        <taxon>Pseudonocardiales</taxon>
        <taxon>Pseudonocardiaceae</taxon>
        <taxon>Amycolatopsis</taxon>
    </lineage>
</organism>
<comment type="caution">
    <text evidence="1">The sequence shown here is derived from an EMBL/GenBank/DDBJ whole genome shotgun (WGS) entry which is preliminary data.</text>
</comment>
<sequence length="44" mass="4578">MAMPGGVPAGGLPTNRCISIARLLAQLVGECDQFSDLVLADEFT</sequence>
<accession>A0ABS4PWK5</accession>
<dbReference type="EMBL" id="JAGGMS010000001">
    <property type="protein sequence ID" value="MBP2183814.1"/>
    <property type="molecule type" value="Genomic_DNA"/>
</dbReference>
<protein>
    <submittedName>
        <fullName evidence="1">Uncharacterized protein</fullName>
    </submittedName>
</protein>
<evidence type="ECO:0000313" key="2">
    <source>
        <dbReference type="Proteomes" id="UP000741013"/>
    </source>
</evidence>
<keyword evidence="2" id="KW-1185">Reference proteome</keyword>
<proteinExistence type="predicted"/>